<organism evidence="3">
    <name type="scientific">Drosophila melanogaster</name>
    <name type="common">Fruit fly</name>
    <dbReference type="NCBI Taxonomy" id="7227"/>
    <lineage>
        <taxon>Eukaryota</taxon>
        <taxon>Metazoa</taxon>
        <taxon>Ecdysozoa</taxon>
        <taxon>Arthropoda</taxon>
        <taxon>Hexapoda</taxon>
        <taxon>Insecta</taxon>
        <taxon>Pterygota</taxon>
        <taxon>Neoptera</taxon>
        <taxon>Endopterygota</taxon>
        <taxon>Diptera</taxon>
        <taxon>Brachycera</taxon>
        <taxon>Muscomorpha</taxon>
        <taxon>Ephydroidea</taxon>
        <taxon>Drosophilidae</taxon>
        <taxon>Drosophila</taxon>
        <taxon>Sophophora</taxon>
    </lineage>
</organism>
<evidence type="ECO:0000313" key="3">
    <source>
        <dbReference type="EMBL" id="AAZ86766.1"/>
    </source>
</evidence>
<reference evidence="3" key="1">
    <citation type="submission" date="2005-08" db="EMBL/GenBank/DDBJ databases">
        <authorList>
            <person name="Stapleton M."/>
            <person name="Carlson J."/>
            <person name="Chavez C."/>
            <person name="Frise E."/>
            <person name="George R."/>
            <person name="Pacleb J."/>
            <person name="Park S."/>
            <person name="Wan K."/>
            <person name="Yu C."/>
            <person name="Celniker S."/>
        </authorList>
    </citation>
    <scope>NUCLEOTIDE SEQUENCE</scope>
</reference>
<evidence type="ECO:0000256" key="2">
    <source>
        <dbReference type="SAM" id="SignalP"/>
    </source>
</evidence>
<name>Q3ZAM4_DROME</name>
<dbReference type="EMBL" id="BT023845">
    <property type="protein sequence ID" value="AAZ86766.1"/>
    <property type="molecule type" value="mRNA"/>
</dbReference>
<feature type="signal peptide" evidence="2">
    <location>
        <begin position="1"/>
        <end position="26"/>
    </location>
</feature>
<dbReference type="AlphaFoldDB" id="Q3ZAM4"/>
<feature type="compositionally biased region" description="Basic and acidic residues" evidence="1">
    <location>
        <begin position="157"/>
        <end position="172"/>
    </location>
</feature>
<keyword evidence="2" id="KW-0732">Signal</keyword>
<protein>
    <submittedName>
        <fullName evidence="3">IP14255p</fullName>
    </submittedName>
</protein>
<accession>Q3ZAM4</accession>
<sequence length="198" mass="21001">MSWLLGLLGLQVLFLWLLWLPGEILAIPTPLKLPGYTTADALHQAARLHPQADALHQALGGGELRSPGAAGGAGQAPGAGSLPAEERGDPLGEWTGAHHPLEFLRPRQRFPLGAASTAAFGVRPRCGDREHSGPHRLRCVAHLYGQPGGRRGGPRPGDPHQRQPVGRHDRDPGGALLHRAGASVFPAASRERCPQHSL</sequence>
<feature type="chain" id="PRO_5004231234" evidence="2">
    <location>
        <begin position="27"/>
        <end position="198"/>
    </location>
</feature>
<feature type="compositionally biased region" description="Gly residues" evidence="1">
    <location>
        <begin position="60"/>
        <end position="77"/>
    </location>
</feature>
<gene>
    <name evidence="3" type="primary">CG1964</name>
</gene>
<feature type="compositionally biased region" description="Gly residues" evidence="1">
    <location>
        <begin position="146"/>
        <end position="155"/>
    </location>
</feature>
<feature type="region of interest" description="Disordered" evidence="1">
    <location>
        <begin position="145"/>
        <end position="177"/>
    </location>
</feature>
<evidence type="ECO:0000256" key="1">
    <source>
        <dbReference type="SAM" id="MobiDB-lite"/>
    </source>
</evidence>
<proteinExistence type="evidence at transcript level"/>
<feature type="region of interest" description="Disordered" evidence="1">
    <location>
        <begin position="60"/>
        <end position="97"/>
    </location>
</feature>